<dbReference type="FunFam" id="3.40.50.2000:FF:000056">
    <property type="entry name" value="Glycosyltransferase"/>
    <property type="match status" value="1"/>
</dbReference>
<dbReference type="PANTHER" id="PTHR48063">
    <property type="entry name" value="LRR RECEPTOR-LIKE KINASE"/>
    <property type="match status" value="1"/>
</dbReference>
<proteinExistence type="inferred from homology"/>
<keyword evidence="10" id="KW-0732">Signal</keyword>
<dbReference type="PROSITE" id="PS51450">
    <property type="entry name" value="LRR"/>
    <property type="match status" value="4"/>
</dbReference>
<dbReference type="EC" id="2.7.11.1" evidence="4"/>
<accession>A0A218WBQ4</accession>
<evidence type="ECO:0000256" key="7">
    <source>
        <dbReference type="ARBA" id="ARBA00022614"/>
    </source>
</evidence>
<keyword evidence="11" id="KW-0677">Repeat</keyword>
<evidence type="ECO:0000256" key="5">
    <source>
        <dbReference type="ARBA" id="ARBA00022475"/>
    </source>
</evidence>
<dbReference type="FunFam" id="3.80.10.10:FF:000383">
    <property type="entry name" value="Leucine-rich repeat receptor protein kinase EMS1"/>
    <property type="match status" value="1"/>
</dbReference>
<evidence type="ECO:0000256" key="4">
    <source>
        <dbReference type="ARBA" id="ARBA00012513"/>
    </source>
</evidence>
<dbReference type="Pfam" id="PF00201">
    <property type="entry name" value="UDPGT"/>
    <property type="match status" value="1"/>
</dbReference>
<evidence type="ECO:0000256" key="20">
    <source>
        <dbReference type="SAM" id="Phobius"/>
    </source>
</evidence>
<dbReference type="GO" id="GO:0005886">
    <property type="term" value="C:plasma membrane"/>
    <property type="evidence" value="ECO:0007669"/>
    <property type="project" value="UniProtKB-SubCell"/>
</dbReference>
<keyword evidence="16" id="KW-0675">Receptor</keyword>
<dbReference type="SMART" id="SM00369">
    <property type="entry name" value="LRR_TYP"/>
    <property type="match status" value="14"/>
</dbReference>
<keyword evidence="8" id="KW-0808">Transferase</keyword>
<dbReference type="Pfam" id="PF13855">
    <property type="entry name" value="LRR_8"/>
    <property type="match status" value="1"/>
</dbReference>
<evidence type="ECO:0000256" key="6">
    <source>
        <dbReference type="ARBA" id="ARBA00022553"/>
    </source>
</evidence>
<keyword evidence="12" id="KW-0547">Nucleotide-binding</keyword>
<comment type="similarity">
    <text evidence="3">Belongs to the UDP-glycosyltransferase family.</text>
</comment>
<keyword evidence="13" id="KW-0067">ATP-binding</keyword>
<dbReference type="GO" id="GO:0005524">
    <property type="term" value="F:ATP binding"/>
    <property type="evidence" value="ECO:0007669"/>
    <property type="project" value="UniProtKB-KW"/>
</dbReference>
<evidence type="ECO:0000256" key="2">
    <source>
        <dbReference type="ARBA" id="ARBA00009592"/>
    </source>
</evidence>
<comment type="similarity">
    <text evidence="2">Belongs to the RLP family.</text>
</comment>
<protein>
    <recommendedName>
        <fullName evidence="4">non-specific serine/threonine protein kinase</fullName>
        <ecNumber evidence="4">2.7.11.1</ecNumber>
    </recommendedName>
</protein>
<dbReference type="InterPro" id="IPR002213">
    <property type="entry name" value="UDP_glucos_trans"/>
</dbReference>
<evidence type="ECO:0000256" key="10">
    <source>
        <dbReference type="ARBA" id="ARBA00022729"/>
    </source>
</evidence>
<keyword evidence="5" id="KW-1003">Cell membrane</keyword>
<feature type="transmembrane region" description="Helical" evidence="20">
    <location>
        <begin position="1301"/>
        <end position="1324"/>
    </location>
</feature>
<evidence type="ECO:0000256" key="1">
    <source>
        <dbReference type="ARBA" id="ARBA00004251"/>
    </source>
</evidence>
<dbReference type="SUPFAM" id="SSF53756">
    <property type="entry name" value="UDP-Glycosyltransferase/glycogen phosphorylase"/>
    <property type="match status" value="1"/>
</dbReference>
<evidence type="ECO:0000256" key="3">
    <source>
        <dbReference type="ARBA" id="ARBA00009995"/>
    </source>
</evidence>
<dbReference type="GO" id="GO:0008194">
    <property type="term" value="F:UDP-glycosyltransferase activity"/>
    <property type="evidence" value="ECO:0007669"/>
    <property type="project" value="InterPro"/>
</dbReference>
<keyword evidence="9 20" id="KW-0812">Transmembrane</keyword>
<evidence type="ECO:0000256" key="11">
    <source>
        <dbReference type="ARBA" id="ARBA00022737"/>
    </source>
</evidence>
<evidence type="ECO:0000256" key="9">
    <source>
        <dbReference type="ARBA" id="ARBA00022692"/>
    </source>
</evidence>
<dbReference type="FunFam" id="3.80.10.10:FF:000416">
    <property type="entry name" value="Probable leucine-rich repeat receptor-like protein kinase At5g63930"/>
    <property type="match status" value="1"/>
</dbReference>
<keyword evidence="15 20" id="KW-0472">Membrane</keyword>
<dbReference type="InterPro" id="IPR001611">
    <property type="entry name" value="Leu-rich_rpt"/>
</dbReference>
<dbReference type="GO" id="GO:0004674">
    <property type="term" value="F:protein serine/threonine kinase activity"/>
    <property type="evidence" value="ECO:0007669"/>
    <property type="project" value="UniProtKB-EC"/>
</dbReference>
<dbReference type="EMBL" id="MTKT01004810">
    <property type="protein sequence ID" value="OWM69780.1"/>
    <property type="molecule type" value="Genomic_DNA"/>
</dbReference>
<evidence type="ECO:0000256" key="8">
    <source>
        <dbReference type="ARBA" id="ARBA00022679"/>
    </source>
</evidence>
<reference evidence="23" key="1">
    <citation type="journal article" date="2017" name="Plant J.">
        <title>The pomegranate (Punica granatum L.) genome and the genomics of punicalagin biosynthesis.</title>
        <authorList>
            <person name="Qin G."/>
            <person name="Xu C."/>
            <person name="Ming R."/>
            <person name="Tang H."/>
            <person name="Guyot R."/>
            <person name="Kramer E.M."/>
            <person name="Hu Y."/>
            <person name="Yi X."/>
            <person name="Qi Y."/>
            <person name="Xu X."/>
            <person name="Gao Z."/>
            <person name="Pan H."/>
            <person name="Jian J."/>
            <person name="Tian Y."/>
            <person name="Yue Z."/>
            <person name="Xu Y."/>
        </authorList>
    </citation>
    <scope>NUCLEOTIDE SEQUENCE [LARGE SCALE GENOMIC DNA]</scope>
    <source>
        <strain evidence="23">cv. Dabenzi</strain>
    </source>
</reference>
<dbReference type="FunFam" id="3.80.10.10:FF:001347">
    <property type="entry name" value="LRR receptor-like serine/threonine-protein kinase GSO2"/>
    <property type="match status" value="1"/>
</dbReference>
<dbReference type="InterPro" id="IPR003591">
    <property type="entry name" value="Leu-rich_rpt_typical-subtyp"/>
</dbReference>
<dbReference type="InterPro" id="IPR046956">
    <property type="entry name" value="RLP23-like"/>
</dbReference>
<comment type="caution">
    <text evidence="22">The sequence shown here is derived from an EMBL/GenBank/DDBJ whole genome shotgun (WGS) entry which is preliminary data.</text>
</comment>
<evidence type="ECO:0000313" key="23">
    <source>
        <dbReference type="Proteomes" id="UP000197138"/>
    </source>
</evidence>
<dbReference type="InterPro" id="IPR055414">
    <property type="entry name" value="LRR_R13L4/SHOC2-like"/>
</dbReference>
<evidence type="ECO:0000256" key="13">
    <source>
        <dbReference type="ARBA" id="ARBA00022840"/>
    </source>
</evidence>
<dbReference type="Gene3D" id="3.80.10.10">
    <property type="entry name" value="Ribonuclease Inhibitor"/>
    <property type="match status" value="4"/>
</dbReference>
<dbReference type="CDD" id="cd03784">
    <property type="entry name" value="GT1_Gtf-like"/>
    <property type="match status" value="1"/>
</dbReference>
<dbReference type="SMART" id="SM00365">
    <property type="entry name" value="LRR_SD22"/>
    <property type="match status" value="8"/>
</dbReference>
<evidence type="ECO:0000259" key="21">
    <source>
        <dbReference type="Pfam" id="PF23598"/>
    </source>
</evidence>
<evidence type="ECO:0000256" key="18">
    <source>
        <dbReference type="ARBA" id="ARBA00047899"/>
    </source>
</evidence>
<evidence type="ECO:0000256" key="16">
    <source>
        <dbReference type="ARBA" id="ARBA00023170"/>
    </source>
</evidence>
<evidence type="ECO:0000313" key="22">
    <source>
        <dbReference type="EMBL" id="OWM69780.1"/>
    </source>
</evidence>
<evidence type="ECO:0000256" key="12">
    <source>
        <dbReference type="ARBA" id="ARBA00022741"/>
    </source>
</evidence>
<sequence>MAKAQLAFISNPAVGNLVPIVEFAVRLTSRDPRLSAAILIVTLPQRPIVSAYVQSCAATAIPGVRFVHLPAVDPPTPDQFLSSIGYISVYIQKLKPLVKQALANLGAESPRVAALFVDMFCTPLADVADELSIPCYLFFASPASFLGFMVHLSESEGQTGSDSGESAYDTELSIPGFVNKVPKGVLPSAVLKGRDGHTWLIHHARRYRELEGIVINTFQELEPFALSSLLRSLSPPVYAIGPVLDLNGPIQWHPNRAQQVAIMQWLDQQPRSRVVFLCFGSMGSLSVPQVREIAAGLEQSGQRFLWSLREPPKGKIHLPTDYSNFNDVLSKDFLERTAEIGLVCGWVPQVTVLAHPAIGGFVSHCGWNSILENLWHGVPIATWPVYAEQQMNAFEMVRELGLAVEIRLDYREGSDLVRAEEVERGVRALMEGDGDVRRKVKEMSKMSQTTGVRCSKRTGRILKLNLRSPCVVSTYYSDEPLDPYLEHGNCTLTGHINPSLIELQHLNYLDLSWNNFSYTKIPEFLGSLSNLVYLNLSRACFAEDIPLRLGNLSNLQYLDLNDFYLQVNNLEWASDLPSLKHLDLSGISVRNAQGWLQSMTMLSSLQFLGLADCHLPKVDPAALQVNFSTSLEFLDLSGNNLGSVIPNWLLNLSSITHLDLSSSFAGGAVSFPTEIINNNKQLAFLGLRHNSMRGELPKNLSNLCHLVALKLGRNDLTRDISAALGNPFSCLQNTLRYLDLEENKISGRLGDEIGYFKNLEYIGLSDNKLTGIPESIGQLSNLEFIDLSKNSIVGPIPESLFQLSSLKQLDLKVNKLTGRIPENIGQLSNLEYIDLWGNSIEGPIPESLPQLSSLKCLDLGHNKLTGRIPKSIGLLSNLVELDLSNNLLERVVTELHLANLTSLTHLDISSNELAVKINPKVVAPFQLYTIRMSNCKVGPQFPTWLRAQRNIGYLDLSNASISGIIPDWFYNISFNIELLDLSSNELSGEISLCNMKCWKRLRQLQAINLGNNQFSGLVPTFLCSMKDMSFLGLHGNAFSGSIPKCLSTMTYLNVLDLSRNKLAGRIPSWIGRMVELRVLNLQFNSFYGEIPMSICKLGYLRVLNLAHNNLSGSIPLCFDNLTTMSDPKYLPETSMSSSLGVEVQMKSITQVYTSAIQYLFSIDLSNNILNGDIPPELTRLCNLENLNLSQNDLWGRIPPEIANLKKLESLDLSINQLSGPIPRSLSELNFLSYLNLSFNQLSGPIPSSAQLSTFTNESYLGNDALCGPPLSKNCSGNHGQSNDIHKQHGDVSEGKDESYALWLYAGIAPGFATGFLGVCCSLYFKHSWRRSFFLWSDKIISQLLVMVEIKLPKVTRKRKMNPIR</sequence>
<comment type="subcellular location">
    <subcellularLocation>
        <location evidence="1">Cell membrane</location>
        <topology evidence="1">Single-pass type I membrane protein</topology>
    </subcellularLocation>
</comment>
<comment type="catalytic activity">
    <reaction evidence="18">
        <text>L-threonyl-[protein] + ATP = O-phospho-L-threonyl-[protein] + ADP + H(+)</text>
        <dbReference type="Rhea" id="RHEA:46608"/>
        <dbReference type="Rhea" id="RHEA-COMP:11060"/>
        <dbReference type="Rhea" id="RHEA-COMP:11605"/>
        <dbReference type="ChEBI" id="CHEBI:15378"/>
        <dbReference type="ChEBI" id="CHEBI:30013"/>
        <dbReference type="ChEBI" id="CHEBI:30616"/>
        <dbReference type="ChEBI" id="CHEBI:61977"/>
        <dbReference type="ChEBI" id="CHEBI:456216"/>
        <dbReference type="EC" id="2.7.11.1"/>
    </reaction>
</comment>
<dbReference type="Pfam" id="PF23598">
    <property type="entry name" value="LRR_14"/>
    <property type="match status" value="1"/>
</dbReference>
<comment type="catalytic activity">
    <reaction evidence="19">
        <text>L-seryl-[protein] + ATP = O-phospho-L-seryl-[protein] + ADP + H(+)</text>
        <dbReference type="Rhea" id="RHEA:17989"/>
        <dbReference type="Rhea" id="RHEA-COMP:9863"/>
        <dbReference type="Rhea" id="RHEA-COMP:11604"/>
        <dbReference type="ChEBI" id="CHEBI:15378"/>
        <dbReference type="ChEBI" id="CHEBI:29999"/>
        <dbReference type="ChEBI" id="CHEBI:30616"/>
        <dbReference type="ChEBI" id="CHEBI:83421"/>
        <dbReference type="ChEBI" id="CHEBI:456216"/>
        <dbReference type="EC" id="2.7.11.1"/>
    </reaction>
</comment>
<dbReference type="InterPro" id="IPR032675">
    <property type="entry name" value="LRR_dom_sf"/>
</dbReference>
<organism evidence="22 23">
    <name type="scientific">Punica granatum</name>
    <name type="common">Pomegranate</name>
    <dbReference type="NCBI Taxonomy" id="22663"/>
    <lineage>
        <taxon>Eukaryota</taxon>
        <taxon>Viridiplantae</taxon>
        <taxon>Streptophyta</taxon>
        <taxon>Embryophyta</taxon>
        <taxon>Tracheophyta</taxon>
        <taxon>Spermatophyta</taxon>
        <taxon>Magnoliopsida</taxon>
        <taxon>eudicotyledons</taxon>
        <taxon>Gunneridae</taxon>
        <taxon>Pentapetalae</taxon>
        <taxon>rosids</taxon>
        <taxon>malvids</taxon>
        <taxon>Myrtales</taxon>
        <taxon>Lythraceae</taxon>
        <taxon>Punica</taxon>
    </lineage>
</organism>
<dbReference type="PANTHER" id="PTHR48063:SF112">
    <property type="entry name" value="RECEPTOR LIKE PROTEIN 30-LIKE"/>
    <property type="match status" value="1"/>
</dbReference>
<dbReference type="SUPFAM" id="SSF52058">
    <property type="entry name" value="L domain-like"/>
    <property type="match status" value="2"/>
</dbReference>
<dbReference type="Pfam" id="PF00560">
    <property type="entry name" value="LRR_1"/>
    <property type="match status" value="7"/>
</dbReference>
<dbReference type="Gene3D" id="3.40.50.2000">
    <property type="entry name" value="Glycogen Phosphorylase B"/>
    <property type="match status" value="2"/>
</dbReference>
<evidence type="ECO:0000256" key="17">
    <source>
        <dbReference type="ARBA" id="ARBA00023180"/>
    </source>
</evidence>
<keyword evidence="6" id="KW-0597">Phosphoprotein</keyword>
<dbReference type="Proteomes" id="UP000197138">
    <property type="component" value="Unassembled WGS sequence"/>
</dbReference>
<dbReference type="SUPFAM" id="SSF52047">
    <property type="entry name" value="RNI-like"/>
    <property type="match status" value="1"/>
</dbReference>
<feature type="domain" description="Disease resistance R13L4/SHOC-2-like LRR" evidence="21">
    <location>
        <begin position="801"/>
        <end position="1012"/>
    </location>
</feature>
<gene>
    <name evidence="22" type="ORF">CDL15_Pgr025629</name>
</gene>
<evidence type="ECO:0000256" key="15">
    <source>
        <dbReference type="ARBA" id="ARBA00023136"/>
    </source>
</evidence>
<keyword evidence="17" id="KW-0325">Glycoprotein</keyword>
<name>A0A218WBQ4_PUNGR</name>
<dbReference type="Pfam" id="PF13516">
    <property type="entry name" value="LRR_6"/>
    <property type="match status" value="1"/>
</dbReference>
<keyword evidence="7" id="KW-0433">Leucine-rich repeat</keyword>
<evidence type="ECO:0000256" key="14">
    <source>
        <dbReference type="ARBA" id="ARBA00022989"/>
    </source>
</evidence>
<dbReference type="FunFam" id="3.80.10.10:FF:000111">
    <property type="entry name" value="LRR receptor-like serine/threonine-protein kinase ERECTA"/>
    <property type="match status" value="1"/>
</dbReference>
<evidence type="ECO:0000256" key="19">
    <source>
        <dbReference type="ARBA" id="ARBA00048679"/>
    </source>
</evidence>
<keyword evidence="14 20" id="KW-1133">Transmembrane helix</keyword>